<feature type="region of interest" description="Disordered" evidence="1">
    <location>
        <begin position="1"/>
        <end position="20"/>
    </location>
</feature>
<gene>
    <name evidence="2" type="ORF">FSA05_22605</name>
</gene>
<reference evidence="2 3" key="1">
    <citation type="submission" date="2019-07" db="EMBL/GenBank/DDBJ databases">
        <title>Genome sequencing of Parabacteroides distasonis iSURF_7.</title>
        <authorList>
            <person name="Degefu H.N."/>
            <person name="Ruoff K.L."/>
            <person name="Price C.E."/>
            <person name="Valls R.A."/>
            <person name="O'Toole G.A."/>
        </authorList>
    </citation>
    <scope>NUCLEOTIDE SEQUENCE [LARGE SCALE GENOMIC DNA]</scope>
    <source>
        <strain evidence="2 3">CFPLTA003_1B</strain>
    </source>
</reference>
<protein>
    <submittedName>
        <fullName evidence="2">Structural protein P5</fullName>
    </submittedName>
</protein>
<feature type="compositionally biased region" description="Low complexity" evidence="1">
    <location>
        <begin position="9"/>
        <end position="20"/>
    </location>
</feature>
<proteinExistence type="predicted"/>
<accession>A0A5C6K5E2</accession>
<dbReference type="RefSeq" id="WP_146376256.1">
    <property type="nucleotide sequence ID" value="NZ_JADMWC010000005.1"/>
</dbReference>
<organism evidence="2 3">
    <name type="scientific">Parabacteroides distasonis</name>
    <dbReference type="NCBI Taxonomy" id="823"/>
    <lineage>
        <taxon>Bacteria</taxon>
        <taxon>Pseudomonadati</taxon>
        <taxon>Bacteroidota</taxon>
        <taxon>Bacteroidia</taxon>
        <taxon>Bacteroidales</taxon>
        <taxon>Tannerellaceae</taxon>
        <taxon>Parabacteroides</taxon>
    </lineage>
</organism>
<dbReference type="AlphaFoldDB" id="A0A5C6K5E2"/>
<comment type="caution">
    <text evidence="2">The sequence shown here is derived from an EMBL/GenBank/DDBJ whole genome shotgun (WGS) entry which is preliminary data.</text>
</comment>
<sequence length="139" mass="15890">MRTEKLPRGLRNNNPGNIRNNDNIDWQGEIAIHEKRDFVFEEFKDRVSGYRALLKLLRNYNKLHGCRTIPDYVRRWAPEHENNTSGYISRVCQEMGIPTTFVPDPDDKSIMCAMAAAISEVENGVPAILSEVEAGWDAL</sequence>
<evidence type="ECO:0000256" key="1">
    <source>
        <dbReference type="SAM" id="MobiDB-lite"/>
    </source>
</evidence>
<dbReference type="EMBL" id="VOHW01000025">
    <property type="protein sequence ID" value="TWV57749.1"/>
    <property type="molecule type" value="Genomic_DNA"/>
</dbReference>
<name>A0A5C6K5E2_PARDI</name>
<dbReference type="Proteomes" id="UP000315827">
    <property type="component" value="Unassembled WGS sequence"/>
</dbReference>
<evidence type="ECO:0000313" key="2">
    <source>
        <dbReference type="EMBL" id="TWV57749.1"/>
    </source>
</evidence>
<evidence type="ECO:0000313" key="3">
    <source>
        <dbReference type="Proteomes" id="UP000315827"/>
    </source>
</evidence>